<dbReference type="AlphaFoldDB" id="A0A6G0Y816"/>
<evidence type="ECO:0000313" key="1">
    <source>
        <dbReference type="EMBL" id="KAF0750708.1"/>
    </source>
</evidence>
<reference evidence="1 2" key="1">
    <citation type="submission" date="2019-08" db="EMBL/GenBank/DDBJ databases">
        <title>Whole genome of Aphis craccivora.</title>
        <authorList>
            <person name="Voronova N.V."/>
            <person name="Shulinski R.S."/>
            <person name="Bandarenka Y.V."/>
            <person name="Zhorov D.G."/>
            <person name="Warner D."/>
        </authorList>
    </citation>
    <scope>NUCLEOTIDE SEQUENCE [LARGE SCALE GENOMIC DNA]</scope>
    <source>
        <strain evidence="1">180601</strain>
        <tissue evidence="1">Whole Body</tissue>
    </source>
</reference>
<organism evidence="1 2">
    <name type="scientific">Aphis craccivora</name>
    <name type="common">Cowpea aphid</name>
    <dbReference type="NCBI Taxonomy" id="307492"/>
    <lineage>
        <taxon>Eukaryota</taxon>
        <taxon>Metazoa</taxon>
        <taxon>Ecdysozoa</taxon>
        <taxon>Arthropoda</taxon>
        <taxon>Hexapoda</taxon>
        <taxon>Insecta</taxon>
        <taxon>Pterygota</taxon>
        <taxon>Neoptera</taxon>
        <taxon>Paraneoptera</taxon>
        <taxon>Hemiptera</taxon>
        <taxon>Sternorrhyncha</taxon>
        <taxon>Aphidomorpha</taxon>
        <taxon>Aphidoidea</taxon>
        <taxon>Aphididae</taxon>
        <taxon>Aphidini</taxon>
        <taxon>Aphis</taxon>
        <taxon>Aphis</taxon>
    </lineage>
</organism>
<comment type="caution">
    <text evidence="1">The sequence shown here is derived from an EMBL/GenBank/DDBJ whole genome shotgun (WGS) entry which is preliminary data.</text>
</comment>
<gene>
    <name evidence="1" type="ORF">FWK35_00018121</name>
</gene>
<evidence type="ECO:0000313" key="2">
    <source>
        <dbReference type="Proteomes" id="UP000478052"/>
    </source>
</evidence>
<keyword evidence="2" id="KW-1185">Reference proteome</keyword>
<evidence type="ECO:0008006" key="3">
    <source>
        <dbReference type="Google" id="ProtNLM"/>
    </source>
</evidence>
<accession>A0A6G0Y816</accession>
<name>A0A6G0Y816_APHCR</name>
<proteinExistence type="predicted"/>
<dbReference type="Proteomes" id="UP000478052">
    <property type="component" value="Unassembled WGS sequence"/>
</dbReference>
<dbReference type="EMBL" id="VUJU01005629">
    <property type="protein sequence ID" value="KAF0750708.1"/>
    <property type="molecule type" value="Genomic_DNA"/>
</dbReference>
<protein>
    <recommendedName>
        <fullName evidence="3">Craniofacial development protein 2-like</fullName>
    </recommendedName>
</protein>
<sequence length="118" mass="13525">MVERDDARTTMLRNPNDQGTLITDKEEVTREFKKVFEQMLNISTETEAEDNNIITVEQYLEEPTLEEVKMAVEMLKGGKAPGEDTITAELLKKGGITLMINLKQLINKIWREETIPKT</sequence>
<dbReference type="OrthoDB" id="6630612at2759"/>